<dbReference type="STRING" id="454194.PYK22_02594"/>
<sequence>MRTILDDRRGIYSLRLPLTAALLFALAAHPVSAQQRYARNFVARPNVRVQVVNLSGRISVEGWRRNEVKVTANLESPPARILPNVSENDVIINVVQANRGREIGDVNFMIFVPHNASVDLETKRGDIAVRGLRGQMLRARVSTEGDIELTDISAAMVVAENTMGDILFDGDLLPNGNYTLASMQGNINIRIPANSAFRLNATAPLTRNINLGEFARLGFFNFMSGNRKVIGRTGDGRALLNVINQRGPIFFTRR</sequence>
<proteinExistence type="predicted"/>
<dbReference type="OrthoDB" id="160941at2"/>
<protein>
    <recommendedName>
        <fullName evidence="1">DUF4097 domain-containing protein</fullName>
    </recommendedName>
</protein>
<reference evidence="2 3" key="2">
    <citation type="submission" date="2015-01" db="EMBL/GenBank/DDBJ databases">
        <title>Complete genome sequence of Pyrinomonas methylaliphatogenes type strain K22T.</title>
        <authorList>
            <person name="Lee K.C.Y."/>
            <person name="Power J.F."/>
            <person name="Dunfield P.F."/>
            <person name="Morgan X.C."/>
            <person name="Huttenhower C."/>
            <person name="Stott M.B."/>
        </authorList>
    </citation>
    <scope>NUCLEOTIDE SEQUENCE [LARGE SCALE GENOMIC DNA]</scope>
    <source>
        <strain evidence="2 3">K22</strain>
    </source>
</reference>
<evidence type="ECO:0000313" key="3">
    <source>
        <dbReference type="Proteomes" id="UP000031518"/>
    </source>
</evidence>
<dbReference type="Pfam" id="PF13349">
    <property type="entry name" value="DUF4097"/>
    <property type="match status" value="1"/>
</dbReference>
<accession>A0A0B6WZ77</accession>
<dbReference type="Proteomes" id="UP000031518">
    <property type="component" value="Unassembled WGS sequence"/>
</dbReference>
<dbReference type="EMBL" id="CBXV010000008">
    <property type="protein sequence ID" value="CDM66563.1"/>
    <property type="molecule type" value="Genomic_DNA"/>
</dbReference>
<dbReference type="InterPro" id="IPR025164">
    <property type="entry name" value="Toastrack_DUF4097"/>
</dbReference>
<reference evidence="2 3" key="1">
    <citation type="submission" date="2013-12" db="EMBL/GenBank/DDBJ databases">
        <authorList>
            <person name="Stott M."/>
        </authorList>
    </citation>
    <scope>NUCLEOTIDE SEQUENCE [LARGE SCALE GENOMIC DNA]</scope>
    <source>
        <strain evidence="2 3">K22</strain>
    </source>
</reference>
<evidence type="ECO:0000313" key="2">
    <source>
        <dbReference type="EMBL" id="CDM66563.1"/>
    </source>
</evidence>
<gene>
    <name evidence="2" type="ORF">PYK22_02594</name>
</gene>
<keyword evidence="3" id="KW-1185">Reference proteome</keyword>
<evidence type="ECO:0000259" key="1">
    <source>
        <dbReference type="Pfam" id="PF13349"/>
    </source>
</evidence>
<organism evidence="2 3">
    <name type="scientific">Pyrinomonas methylaliphatogenes</name>
    <dbReference type="NCBI Taxonomy" id="454194"/>
    <lineage>
        <taxon>Bacteria</taxon>
        <taxon>Pseudomonadati</taxon>
        <taxon>Acidobacteriota</taxon>
        <taxon>Blastocatellia</taxon>
        <taxon>Blastocatellales</taxon>
        <taxon>Pyrinomonadaceae</taxon>
        <taxon>Pyrinomonas</taxon>
    </lineage>
</organism>
<name>A0A0B6WZ77_9BACT</name>
<feature type="domain" description="DUF4097" evidence="1">
    <location>
        <begin position="115"/>
        <end position="202"/>
    </location>
</feature>
<dbReference type="AlphaFoldDB" id="A0A0B6WZ77"/>
<dbReference type="RefSeq" id="WP_041977903.1">
    <property type="nucleotide sequence ID" value="NZ_CBXV010000008.1"/>
</dbReference>